<keyword evidence="5" id="KW-1185">Reference proteome</keyword>
<dbReference type="CDD" id="cd00086">
    <property type="entry name" value="homeodomain"/>
    <property type="match status" value="1"/>
</dbReference>
<dbReference type="InterPro" id="IPR001356">
    <property type="entry name" value="HD"/>
</dbReference>
<proteinExistence type="predicted"/>
<accession>A0A4Y2BCM9</accession>
<dbReference type="PROSITE" id="PS50071">
    <property type="entry name" value="HOMEOBOX_2"/>
    <property type="match status" value="1"/>
</dbReference>
<dbReference type="Proteomes" id="UP000499080">
    <property type="component" value="Unassembled WGS sequence"/>
</dbReference>
<reference evidence="4 5" key="1">
    <citation type="journal article" date="2019" name="Sci. Rep.">
        <title>Orb-weaving spider Araneus ventricosus genome elucidates the spidroin gene catalogue.</title>
        <authorList>
            <person name="Kono N."/>
            <person name="Nakamura H."/>
            <person name="Ohtoshi R."/>
            <person name="Moran D.A.P."/>
            <person name="Shinohara A."/>
            <person name="Yoshida Y."/>
            <person name="Fujiwara M."/>
            <person name="Mori M."/>
            <person name="Tomita M."/>
            <person name="Arakawa K."/>
        </authorList>
    </citation>
    <scope>NUCLEOTIDE SEQUENCE [LARGE SCALE GENOMIC DNA]</scope>
</reference>
<comment type="subcellular location">
    <subcellularLocation>
        <location evidence="1">Nucleus</location>
    </subcellularLocation>
</comment>
<evidence type="ECO:0000313" key="4">
    <source>
        <dbReference type="EMBL" id="GBL90061.1"/>
    </source>
</evidence>
<dbReference type="AlphaFoldDB" id="A0A4Y2BCM9"/>
<dbReference type="Gene3D" id="3.30.420.10">
    <property type="entry name" value="Ribonuclease H-like superfamily/Ribonuclease H"/>
    <property type="match status" value="1"/>
</dbReference>
<sequence length="303" mass="33749">MKFKEGTRGALQKKERRKGVGEAAEKEEREEKNRDPTGRVGFSIGMDVKATAKGAEVWFQNRRSKERRMKQLSSMGARRHFFRSPRRAMRPLRPGMSPDGLDDSPDMVSGPNSGYTYFSDSGSPGDFGYGAQPGFYDFFPGQPPPDGMAYHGVLGPGQNVPPPPTSMEQPLNAVVGPAPQFQLHEILWVAVSSTVGHRVERRHHLQSVCLQDVVLVDQTDEKSGWSVLQHPPYSPDLGPSDFYLFGPLKQHLGGKHFADDDDVQHDVLLWMGQQPKEFYAAGIGALLKRWDKCINIGGDYVKK</sequence>
<evidence type="ECO:0000256" key="2">
    <source>
        <dbReference type="SAM" id="MobiDB-lite"/>
    </source>
</evidence>
<gene>
    <name evidence="4" type="ORF">AVEN_135431_1</name>
</gene>
<dbReference type="OrthoDB" id="10068367at2759"/>
<comment type="caution">
    <text evidence="4">The sequence shown here is derived from an EMBL/GenBank/DDBJ whole genome shotgun (WGS) entry which is preliminary data.</text>
</comment>
<evidence type="ECO:0000256" key="1">
    <source>
        <dbReference type="PROSITE-ProRule" id="PRU00108"/>
    </source>
</evidence>
<name>A0A4Y2BCM9_ARAVE</name>
<dbReference type="GO" id="GO:0005634">
    <property type="term" value="C:nucleus"/>
    <property type="evidence" value="ECO:0007669"/>
    <property type="project" value="UniProtKB-SubCell"/>
</dbReference>
<dbReference type="PANTHER" id="PTHR46060:SF1">
    <property type="entry name" value="MARINER MOS1 TRANSPOSASE-LIKE PROTEIN"/>
    <property type="match status" value="1"/>
</dbReference>
<feature type="region of interest" description="Disordered" evidence="2">
    <location>
        <begin position="1"/>
        <end position="46"/>
    </location>
</feature>
<keyword evidence="1" id="KW-0371">Homeobox</keyword>
<dbReference type="GO" id="GO:0003677">
    <property type="term" value="F:DNA binding"/>
    <property type="evidence" value="ECO:0007669"/>
    <property type="project" value="UniProtKB-UniRule"/>
</dbReference>
<organism evidence="4 5">
    <name type="scientific">Araneus ventricosus</name>
    <name type="common">Orbweaver spider</name>
    <name type="synonym">Epeira ventricosa</name>
    <dbReference type="NCBI Taxonomy" id="182803"/>
    <lineage>
        <taxon>Eukaryota</taxon>
        <taxon>Metazoa</taxon>
        <taxon>Ecdysozoa</taxon>
        <taxon>Arthropoda</taxon>
        <taxon>Chelicerata</taxon>
        <taxon>Arachnida</taxon>
        <taxon>Araneae</taxon>
        <taxon>Araneomorphae</taxon>
        <taxon>Entelegynae</taxon>
        <taxon>Araneoidea</taxon>
        <taxon>Araneidae</taxon>
        <taxon>Araneus</taxon>
    </lineage>
</organism>
<dbReference type="EMBL" id="BGPR01000069">
    <property type="protein sequence ID" value="GBL90061.1"/>
    <property type="molecule type" value="Genomic_DNA"/>
</dbReference>
<dbReference type="PANTHER" id="PTHR46060">
    <property type="entry name" value="MARINER MOS1 TRANSPOSASE-LIKE PROTEIN"/>
    <property type="match status" value="1"/>
</dbReference>
<dbReference type="InterPro" id="IPR036397">
    <property type="entry name" value="RNaseH_sf"/>
</dbReference>
<feature type="DNA-binding region" description="Homeobox" evidence="1">
    <location>
        <begin position="29"/>
        <end position="70"/>
    </location>
</feature>
<feature type="compositionally biased region" description="Basic and acidic residues" evidence="2">
    <location>
        <begin position="18"/>
        <end position="37"/>
    </location>
</feature>
<evidence type="ECO:0000259" key="3">
    <source>
        <dbReference type="PROSITE" id="PS50071"/>
    </source>
</evidence>
<dbReference type="InterPro" id="IPR052709">
    <property type="entry name" value="Transposase-MT_Hybrid"/>
</dbReference>
<feature type="domain" description="Homeobox" evidence="3">
    <location>
        <begin position="27"/>
        <end position="69"/>
    </location>
</feature>
<keyword evidence="1" id="KW-0238">DNA-binding</keyword>
<evidence type="ECO:0000313" key="5">
    <source>
        <dbReference type="Proteomes" id="UP000499080"/>
    </source>
</evidence>
<keyword evidence="1" id="KW-0539">Nucleus</keyword>
<protein>
    <recommendedName>
        <fullName evidence="3">Homeobox domain-containing protein</fullName>
    </recommendedName>
</protein>